<dbReference type="CDD" id="cd03416">
    <property type="entry name" value="CbiX_SirB_N"/>
    <property type="match status" value="1"/>
</dbReference>
<proteinExistence type="predicted"/>
<keyword evidence="2" id="KW-0456">Lyase</keyword>
<dbReference type="Gene3D" id="3.40.50.1400">
    <property type="match status" value="2"/>
</dbReference>
<dbReference type="GO" id="GO:0016829">
    <property type="term" value="F:lyase activity"/>
    <property type="evidence" value="ECO:0007669"/>
    <property type="project" value="UniProtKB-KW"/>
</dbReference>
<sequence length="249" mass="26454">MSGTRSPFQKAPATKGHAVIVSHGQPSDPGPAEAVLANFARQVAAVLPGWQVESATLAAPGALDRALKAVGPAPLIYPLFMTQGWFTGDALLERLDDQHARVLSPFGTDPGLPEMAARSLQATLRDTGWQAEETRLFIAAHGSGRSRNSARDTQRFARALAQLIHFNDLRVGFVEEAPFLADMAFDLGEKSICLPFFAAKGGHVIDDIPEALALAAFEGLVLEPIGCWEAAPALVARALQTEITAKVPA</sequence>
<evidence type="ECO:0000313" key="3">
    <source>
        <dbReference type="EMBL" id="SLN44480.1"/>
    </source>
</evidence>
<protein>
    <recommendedName>
        <fullName evidence="5">Sirohydrochlorin cobaltochelatase</fullName>
    </recommendedName>
</protein>
<evidence type="ECO:0000256" key="1">
    <source>
        <dbReference type="ARBA" id="ARBA00022723"/>
    </source>
</evidence>
<keyword evidence="1" id="KW-0479">Metal-binding</keyword>
<reference evidence="3 4" key="1">
    <citation type="submission" date="2017-03" db="EMBL/GenBank/DDBJ databases">
        <authorList>
            <person name="Afonso C.L."/>
            <person name="Miller P.J."/>
            <person name="Scott M.A."/>
            <person name="Spackman E."/>
            <person name="Goraichik I."/>
            <person name="Dimitrov K.M."/>
            <person name="Suarez D.L."/>
            <person name="Swayne D.E."/>
        </authorList>
    </citation>
    <scope>NUCLEOTIDE SEQUENCE [LARGE SCALE GENOMIC DNA]</scope>
    <source>
        <strain evidence="3 4">CECT 8287</strain>
    </source>
</reference>
<gene>
    <name evidence="3" type="ORF">PEL8287_02260</name>
</gene>
<evidence type="ECO:0008006" key="5">
    <source>
        <dbReference type="Google" id="ProtNLM"/>
    </source>
</evidence>
<dbReference type="RefSeq" id="WP_085892475.1">
    <property type="nucleotide sequence ID" value="NZ_FWFL01000005.1"/>
</dbReference>
<name>A0A1Y5ST21_9RHOB</name>
<dbReference type="SUPFAM" id="SSF53800">
    <property type="entry name" value="Chelatase"/>
    <property type="match status" value="2"/>
</dbReference>
<dbReference type="Pfam" id="PF01903">
    <property type="entry name" value="CbiX"/>
    <property type="match status" value="1"/>
</dbReference>
<dbReference type="Proteomes" id="UP000193827">
    <property type="component" value="Unassembled WGS sequence"/>
</dbReference>
<dbReference type="AlphaFoldDB" id="A0A1Y5ST21"/>
<dbReference type="EMBL" id="FWFL01000005">
    <property type="protein sequence ID" value="SLN44480.1"/>
    <property type="molecule type" value="Genomic_DNA"/>
</dbReference>
<accession>A0A1Y5ST21</accession>
<keyword evidence="4" id="KW-1185">Reference proteome</keyword>
<organism evidence="3 4">
    <name type="scientific">Roseovarius litorisediminis</name>
    <dbReference type="NCBI Taxonomy" id="1312363"/>
    <lineage>
        <taxon>Bacteria</taxon>
        <taxon>Pseudomonadati</taxon>
        <taxon>Pseudomonadota</taxon>
        <taxon>Alphaproteobacteria</taxon>
        <taxon>Rhodobacterales</taxon>
        <taxon>Roseobacteraceae</taxon>
        <taxon>Roseovarius</taxon>
    </lineage>
</organism>
<dbReference type="GO" id="GO:0046872">
    <property type="term" value="F:metal ion binding"/>
    <property type="evidence" value="ECO:0007669"/>
    <property type="project" value="UniProtKB-KW"/>
</dbReference>
<evidence type="ECO:0000256" key="2">
    <source>
        <dbReference type="ARBA" id="ARBA00023239"/>
    </source>
</evidence>
<dbReference type="InterPro" id="IPR002762">
    <property type="entry name" value="CbiX-like"/>
</dbReference>
<evidence type="ECO:0000313" key="4">
    <source>
        <dbReference type="Proteomes" id="UP000193827"/>
    </source>
</evidence>
<dbReference type="OrthoDB" id="7346027at2"/>